<keyword evidence="2" id="KW-0614">Plasmid</keyword>
<evidence type="ECO:0000313" key="2">
    <source>
        <dbReference type="EMBL" id="ENN83651.1"/>
    </source>
</evidence>
<dbReference type="PATRIC" id="fig|363754.4.peg.6848"/>
<dbReference type="PANTHER" id="PTHR42686:SF1">
    <property type="entry name" value="GH17980P-RELATED"/>
    <property type="match status" value="1"/>
</dbReference>
<dbReference type="Gene3D" id="3.20.20.100">
    <property type="entry name" value="NADP-dependent oxidoreductase domain"/>
    <property type="match status" value="1"/>
</dbReference>
<accession>N6US69</accession>
<organism evidence="2 3">
    <name type="scientific">Rhizobium freirei PRF 81</name>
    <dbReference type="NCBI Taxonomy" id="363754"/>
    <lineage>
        <taxon>Bacteria</taxon>
        <taxon>Pseudomonadati</taxon>
        <taxon>Pseudomonadota</taxon>
        <taxon>Alphaproteobacteria</taxon>
        <taxon>Hyphomicrobiales</taxon>
        <taxon>Rhizobiaceae</taxon>
        <taxon>Rhizobium/Agrobacterium group</taxon>
        <taxon>Rhizobium</taxon>
    </lineage>
</organism>
<dbReference type="InterPro" id="IPR023210">
    <property type="entry name" value="NADP_OxRdtase_dom"/>
</dbReference>
<dbReference type="AlphaFoldDB" id="N6US69"/>
<evidence type="ECO:0000259" key="1">
    <source>
        <dbReference type="Pfam" id="PF00248"/>
    </source>
</evidence>
<comment type="caution">
    <text evidence="2">The sequence shown here is derived from an EMBL/GenBank/DDBJ whole genome shotgun (WGS) entry which is preliminary data.</text>
</comment>
<evidence type="ECO:0000313" key="3">
    <source>
        <dbReference type="Proteomes" id="UP000012429"/>
    </source>
</evidence>
<sequence length="436" mass="47393">MRVGGIFKQFAKCGWRHAKNACLYRYDLIPYTLPIEESGHGGPSSISGVVGGRRRRHDTHLGHGLYPNNDGMAEATSLRRLLSTSRDDHMTELETRPLGKSKVQVTSLGLGTVPLSGFNADVSYDEFEATILAGYAAGIRYFDCAPMYGFGKSEHYLGHALRANKLRENVVVSTKVGRVLKPASRTKKLETVYGIEWIDPLPFLDTYDYTYDGVMRAFEDSQQRLGLDYIDVLLVHDVGRAWHGDQSEFYWNQLRASGYKALDELRSSGAVSAIGLGVNEAESVVGVAREFPIDCSLIAGRYTLLNHAPLEAAFDELLQRNVSVIAGGIFNSGILATGVSGPAATYDYGKVPAAVVEKVKAIESICLRYAVSLPAAAMQFVYAHPAVATLVMGAKSALEVEQNVKAINETIPGAFWDALTEASLLPSNAPLPTAVR</sequence>
<dbReference type="EMBL" id="AQHN01000096">
    <property type="protein sequence ID" value="ENN83651.1"/>
    <property type="molecule type" value="Genomic_DNA"/>
</dbReference>
<feature type="domain" description="NADP-dependent oxidoreductase" evidence="1">
    <location>
        <begin position="108"/>
        <end position="422"/>
    </location>
</feature>
<dbReference type="SUPFAM" id="SSF51430">
    <property type="entry name" value="NAD(P)-linked oxidoreductase"/>
    <property type="match status" value="1"/>
</dbReference>
<name>N6US69_9HYPH</name>
<dbReference type="Pfam" id="PF00248">
    <property type="entry name" value="Aldo_ket_red"/>
    <property type="match status" value="1"/>
</dbReference>
<geneLocation type="plasmid" evidence="2">
    <name>pPRF81b</name>
</geneLocation>
<dbReference type="Proteomes" id="UP000012429">
    <property type="component" value="Unassembled WGS sequence"/>
</dbReference>
<keyword evidence="3" id="KW-1185">Reference proteome</keyword>
<dbReference type="GO" id="GO:0005829">
    <property type="term" value="C:cytosol"/>
    <property type="evidence" value="ECO:0007669"/>
    <property type="project" value="TreeGrafter"/>
</dbReference>
<gene>
    <name evidence="2" type="ORF">RHSP_74748</name>
</gene>
<proteinExistence type="predicted"/>
<protein>
    <submittedName>
        <fullName evidence="2">Pyridoxal 4-dehydrogenase</fullName>
    </submittedName>
</protein>
<dbReference type="PANTHER" id="PTHR42686">
    <property type="entry name" value="GH17980P-RELATED"/>
    <property type="match status" value="1"/>
</dbReference>
<dbReference type="GO" id="GO:0016491">
    <property type="term" value="F:oxidoreductase activity"/>
    <property type="evidence" value="ECO:0007669"/>
    <property type="project" value="InterPro"/>
</dbReference>
<dbReference type="InterPro" id="IPR020471">
    <property type="entry name" value="AKR"/>
</dbReference>
<reference evidence="2 3" key="1">
    <citation type="journal article" date="2012" name="BMC Genomics">
        <title>Genomic basis of broad host range and environmental adaptability of Rhizobium tropici CIAT 899 and Rhizobium sp. PRF 81 which are used in inoculants for common bean (Phaseolus vulgaris L.).</title>
        <authorList>
            <person name="Ormeno-Orrillo E."/>
            <person name="Menna P."/>
            <person name="Almeida L.G."/>
            <person name="Ollero F.J."/>
            <person name="Nicolas M.F."/>
            <person name="Pains Rodrigues E."/>
            <person name="Shigueyoshi Nakatani A."/>
            <person name="Silva Batista J.S."/>
            <person name="Oliveira Chueire L.M."/>
            <person name="Souza R.C."/>
            <person name="Ribeiro Vasconcelos A.T."/>
            <person name="Megias M."/>
            <person name="Hungria M."/>
            <person name="Martinez-Romero E."/>
        </authorList>
    </citation>
    <scope>NUCLEOTIDE SEQUENCE [LARGE SCALE GENOMIC DNA]</scope>
    <source>
        <strain evidence="2 3">PRF 81</strain>
        <plasmid evidence="2">pPRF81b</plasmid>
    </source>
</reference>
<dbReference type="InterPro" id="IPR036812">
    <property type="entry name" value="NAD(P)_OxRdtase_dom_sf"/>
</dbReference>